<gene>
    <name evidence="2" type="ORF">D9R08_01705</name>
</gene>
<dbReference type="EMBL" id="RCNT01000001">
    <property type="protein sequence ID" value="RMA43671.1"/>
    <property type="molecule type" value="Genomic_DNA"/>
</dbReference>
<evidence type="ECO:0000313" key="2">
    <source>
        <dbReference type="EMBL" id="RMA43671.1"/>
    </source>
</evidence>
<dbReference type="SUPFAM" id="SSF51658">
    <property type="entry name" value="Xylose isomerase-like"/>
    <property type="match status" value="1"/>
</dbReference>
<accession>A0A3L9Y4L0</accession>
<dbReference type="Gene3D" id="3.20.20.150">
    <property type="entry name" value="Divalent-metal-dependent TIM barrel enzymes"/>
    <property type="match status" value="1"/>
</dbReference>
<dbReference type="InterPro" id="IPR013022">
    <property type="entry name" value="Xyl_isomerase-like_TIM-brl"/>
</dbReference>
<keyword evidence="2" id="KW-0413">Isomerase</keyword>
<dbReference type="Pfam" id="PF01261">
    <property type="entry name" value="AP_endonuc_2"/>
    <property type="match status" value="1"/>
</dbReference>
<feature type="domain" description="Xylose isomerase-like TIM barrel" evidence="1">
    <location>
        <begin position="48"/>
        <end position="272"/>
    </location>
</feature>
<keyword evidence="3" id="KW-1185">Reference proteome</keyword>
<dbReference type="AlphaFoldDB" id="A0A3L9Y4L0"/>
<dbReference type="InterPro" id="IPR050312">
    <property type="entry name" value="IolE/XylAMocC-like"/>
</dbReference>
<comment type="caution">
    <text evidence="2">The sequence shown here is derived from an EMBL/GenBank/DDBJ whole genome shotgun (WGS) entry which is preliminary data.</text>
</comment>
<name>A0A3L9Y4L0_9RHOB</name>
<proteinExistence type="predicted"/>
<organism evidence="2 3">
    <name type="scientific">Rhodophyticola porphyridii</name>
    <dbReference type="NCBI Taxonomy" id="1852017"/>
    <lineage>
        <taxon>Bacteria</taxon>
        <taxon>Pseudomonadati</taxon>
        <taxon>Pseudomonadota</taxon>
        <taxon>Alphaproteobacteria</taxon>
        <taxon>Rhodobacterales</taxon>
        <taxon>Roseobacteraceae</taxon>
        <taxon>Rhodophyticola</taxon>
    </lineage>
</organism>
<dbReference type="PANTHER" id="PTHR12110">
    <property type="entry name" value="HYDROXYPYRUVATE ISOMERASE"/>
    <property type="match status" value="1"/>
</dbReference>
<dbReference type="OrthoDB" id="7245925at2"/>
<protein>
    <submittedName>
        <fullName evidence="2">Sugar phosphate isomerase/epimerase</fullName>
    </submittedName>
</protein>
<reference evidence="2 3" key="1">
    <citation type="submission" date="2018-10" db="EMBL/GenBank/DDBJ databases">
        <authorList>
            <person name="Jung H.S."/>
            <person name="Jeon C.O."/>
        </authorList>
    </citation>
    <scope>NUCLEOTIDE SEQUENCE [LARGE SCALE GENOMIC DNA]</scope>
    <source>
        <strain evidence="2 3">MA-7-27</strain>
    </source>
</reference>
<evidence type="ECO:0000259" key="1">
    <source>
        <dbReference type="Pfam" id="PF01261"/>
    </source>
</evidence>
<dbReference type="InterPro" id="IPR036237">
    <property type="entry name" value="Xyl_isomerase-like_sf"/>
</dbReference>
<dbReference type="GO" id="GO:0016853">
    <property type="term" value="F:isomerase activity"/>
    <property type="evidence" value="ECO:0007669"/>
    <property type="project" value="UniProtKB-KW"/>
</dbReference>
<dbReference type="RefSeq" id="WP_121896261.1">
    <property type="nucleotide sequence ID" value="NZ_RCNT01000001.1"/>
</dbReference>
<dbReference type="Proteomes" id="UP000281343">
    <property type="component" value="Unassembled WGS sequence"/>
</dbReference>
<evidence type="ECO:0000313" key="3">
    <source>
        <dbReference type="Proteomes" id="UP000281343"/>
    </source>
</evidence>
<sequence length="278" mass="30600">MSTPLTIGAALTTADLPTFRDWLIGGQRDLELQDFLYTEILLGDWQSRVDAAKSLLDGFEGQLGIHGPFIGVPVDNDDPEIAPIITRRFMIGLDICAALGATQMVVHSPYTTWDYNNFDNNPRVGNSPSARERKIAQTHAVMRKVVDRAEAQGVTLVIENIEDIAPDDRAELAASFGSDAVKLSIDTGHAHYAHHATGAPPVDYFVTRAGARLDHVHLQDSDGYADRHWSIGQGTIRWHQVFEAIAALPVRPRLVMELRDASKIPASMRFLEAEGLAR</sequence>
<dbReference type="PANTHER" id="PTHR12110:SF53">
    <property type="entry name" value="BLR5974 PROTEIN"/>
    <property type="match status" value="1"/>
</dbReference>